<sequence length="661" mass="67289">MGMTINFNISSLKAQKSLSRTEMGQNVAMERLTTGLRINSAKDDAAGLAISDRMTSQVRGMGQAVRNANDAISLTQTAEGAMQESTNLLQRMRELAVQSTNDTNSADDRSSIQDEMDQLTGELDRIAGTTQFNGSKLLDGTVKNRTFQIGANAGETISVGVGSITTQSLNLNSYSGLGELNGGRVQTQSASVANNSFYINGKNWSANAVGSATFDGTNDAKDLATEINSNAAQHGVTAKAYNVVKGSEGGATGVASGLSINGAAVTASGDMNALVSNINRDVAGVSATLNSDGSLSLSNDTGNDISITGTVTNTGLTTGTNRGYVSLTSSSGEPISITTPTGSEANVSAIQKLGFNLSTGASAGIGANVGTNTIGSNADLKINAVQIGTTGSQNSAAAKAAVINAVKDQTGVAATGFTEVKVGLQMSATASGTNSMKINGTAIELSGATGTNGNLNYVVTTINNAGVQGVVASSDSSGNLVLSSTTGQNIVLNDSATDFLLTATDQSGTTSSNIASAAPGTTFTGRLSLASETGTDVVISGTDANRIGYSEQGGNDQAIAKGLDVSNVQNASNAIERIDSALGQINVERGKLGAFQNRMESTIANLQNVSENVSSARSRIQDADFASETTSMSRYQILQQAGIAMLAQANQSKQGVLSLLR</sequence>
<keyword evidence="7" id="KW-0966">Cell projection</keyword>
<dbReference type="InterPro" id="IPR001029">
    <property type="entry name" value="Flagellin_N"/>
</dbReference>
<feature type="domain" description="Flagellin C-terminal" evidence="6">
    <location>
        <begin position="576"/>
        <end position="660"/>
    </location>
</feature>
<dbReference type="InterPro" id="IPR046358">
    <property type="entry name" value="Flagellin_C"/>
</dbReference>
<evidence type="ECO:0000256" key="3">
    <source>
        <dbReference type="ARBA" id="ARBA00023143"/>
    </source>
</evidence>
<accession>A0A7U7G9K1</accession>
<evidence type="ECO:0000259" key="6">
    <source>
        <dbReference type="Pfam" id="PF00700"/>
    </source>
</evidence>
<evidence type="ECO:0000313" key="7">
    <source>
        <dbReference type="EMBL" id="CDH44156.1"/>
    </source>
</evidence>
<dbReference type="Gene3D" id="3.30.70.2120">
    <property type="match status" value="1"/>
</dbReference>
<keyword evidence="3 4" id="KW-0975">Bacterial flagellum</keyword>
<dbReference type="Proteomes" id="UP000019184">
    <property type="component" value="Unassembled WGS sequence"/>
</dbReference>
<protein>
    <recommendedName>
        <fullName evidence="4">Flagellin</fullName>
    </recommendedName>
</protein>
<dbReference type="Pfam" id="PF00700">
    <property type="entry name" value="Flagellin_C"/>
    <property type="match status" value="1"/>
</dbReference>
<feature type="domain" description="Flagellin N-terminal" evidence="5">
    <location>
        <begin position="5"/>
        <end position="141"/>
    </location>
</feature>
<dbReference type="PANTHER" id="PTHR42792">
    <property type="entry name" value="FLAGELLIN"/>
    <property type="match status" value="1"/>
</dbReference>
<dbReference type="Gene3D" id="2.170.280.10">
    <property type="entry name" value="f41 fragment of flagellin, middle domain"/>
    <property type="match status" value="1"/>
</dbReference>
<comment type="function">
    <text evidence="4">Flagellin is the subunit protein which polymerizes to form the filaments of bacterial flagella.</text>
</comment>
<proteinExistence type="inferred from homology"/>
<dbReference type="Gene3D" id="2.30.220.10">
    <property type="entry name" value="f41 fragment of flagellin, C-terminal domain"/>
    <property type="match status" value="1"/>
</dbReference>
<dbReference type="AlphaFoldDB" id="A0A7U7G9K1"/>
<comment type="subcellular location">
    <subcellularLocation>
        <location evidence="4">Secreted</location>
    </subcellularLocation>
    <subcellularLocation>
        <location evidence="4">Bacterial flagellum</location>
    </subcellularLocation>
</comment>
<dbReference type="PRINTS" id="PR00207">
    <property type="entry name" value="FLAGELLIN"/>
</dbReference>
<dbReference type="Gene3D" id="1.20.1330.10">
    <property type="entry name" value="f41 fragment of flagellin, N-terminal domain"/>
    <property type="match status" value="2"/>
</dbReference>
<keyword evidence="8" id="KW-1185">Reference proteome</keyword>
<dbReference type="EMBL" id="CBTK010000061">
    <property type="protein sequence ID" value="CDH44156.1"/>
    <property type="molecule type" value="Genomic_DNA"/>
</dbReference>
<gene>
    <name evidence="7" type="ORF">BN874_1530004</name>
</gene>
<comment type="similarity">
    <text evidence="1 4">Belongs to the bacterial flagellin family.</text>
</comment>
<dbReference type="GO" id="GO:0009288">
    <property type="term" value="C:bacterial-type flagellum"/>
    <property type="evidence" value="ECO:0007669"/>
    <property type="project" value="UniProtKB-SubCell"/>
</dbReference>
<organism evidence="7 8">
    <name type="scientific">Candidatus Contendobacter odensis Run_B_J11</name>
    <dbReference type="NCBI Taxonomy" id="1400861"/>
    <lineage>
        <taxon>Bacteria</taxon>
        <taxon>Pseudomonadati</taxon>
        <taxon>Pseudomonadota</taxon>
        <taxon>Gammaproteobacteria</taxon>
        <taxon>Candidatus Competibacteraceae</taxon>
        <taxon>Candidatus Contendibacter</taxon>
    </lineage>
</organism>
<dbReference type="InterPro" id="IPR001492">
    <property type="entry name" value="Flagellin"/>
</dbReference>
<keyword evidence="7" id="KW-0969">Cilium</keyword>
<evidence type="ECO:0000256" key="1">
    <source>
        <dbReference type="ARBA" id="ARBA00005709"/>
    </source>
</evidence>
<evidence type="ECO:0000256" key="2">
    <source>
        <dbReference type="ARBA" id="ARBA00022525"/>
    </source>
</evidence>
<dbReference type="GO" id="GO:0005198">
    <property type="term" value="F:structural molecule activity"/>
    <property type="evidence" value="ECO:0007669"/>
    <property type="project" value="UniProtKB-UniRule"/>
</dbReference>
<dbReference type="GO" id="GO:0005576">
    <property type="term" value="C:extracellular region"/>
    <property type="evidence" value="ECO:0007669"/>
    <property type="project" value="UniProtKB-SubCell"/>
</dbReference>
<dbReference type="SUPFAM" id="SSF64518">
    <property type="entry name" value="Phase 1 flagellin"/>
    <property type="match status" value="2"/>
</dbReference>
<evidence type="ECO:0000256" key="4">
    <source>
        <dbReference type="RuleBase" id="RU362073"/>
    </source>
</evidence>
<dbReference type="InterPro" id="IPR042187">
    <property type="entry name" value="Flagellin_C_sub2"/>
</dbReference>
<dbReference type="Gene3D" id="6.10.10.10">
    <property type="entry name" value="Flagellar export chaperone, C-terminal domain"/>
    <property type="match status" value="1"/>
</dbReference>
<evidence type="ECO:0000313" key="8">
    <source>
        <dbReference type="Proteomes" id="UP000019184"/>
    </source>
</evidence>
<evidence type="ECO:0000259" key="5">
    <source>
        <dbReference type="Pfam" id="PF00669"/>
    </source>
</evidence>
<name>A0A7U7G9K1_9GAMM</name>
<dbReference type="RefSeq" id="WP_051497445.1">
    <property type="nucleotide sequence ID" value="NZ_CBTK010000061.1"/>
</dbReference>
<dbReference type="OrthoDB" id="9796789at2"/>
<dbReference type="PANTHER" id="PTHR42792:SF2">
    <property type="entry name" value="FLAGELLIN"/>
    <property type="match status" value="1"/>
</dbReference>
<keyword evidence="2 4" id="KW-0964">Secreted</keyword>
<comment type="caution">
    <text evidence="7">The sequence shown here is derived from an EMBL/GenBank/DDBJ whole genome shotgun (WGS) entry which is preliminary data.</text>
</comment>
<dbReference type="Pfam" id="PF00669">
    <property type="entry name" value="Flagellin_N"/>
    <property type="match status" value="1"/>
</dbReference>
<keyword evidence="7" id="KW-0282">Flagellum</keyword>
<reference evidence="7 8" key="1">
    <citation type="journal article" date="2014" name="ISME J.">
        <title>Candidatus Competibacter-lineage genomes retrieved from metagenomes reveal functional metabolic diversity.</title>
        <authorList>
            <person name="McIlroy S.J."/>
            <person name="Albertsen M."/>
            <person name="Andresen E.K."/>
            <person name="Saunders A.M."/>
            <person name="Kristiansen R."/>
            <person name="Stokholm-Bjerregaard M."/>
            <person name="Nielsen K.L."/>
            <person name="Nielsen P.H."/>
        </authorList>
    </citation>
    <scope>NUCLEOTIDE SEQUENCE [LARGE SCALE GENOMIC DNA]</scope>
    <source>
        <strain evidence="7 8">Run_B_J11</strain>
    </source>
</reference>